<dbReference type="InterPro" id="IPR028082">
    <property type="entry name" value="Peripla_BP_I"/>
</dbReference>
<dbReference type="Proteomes" id="UP001236795">
    <property type="component" value="Unassembled WGS sequence"/>
</dbReference>
<dbReference type="PANTHER" id="PTHR30036">
    <property type="entry name" value="D-XYLOSE-BINDING PERIPLASMIC PROTEIN"/>
    <property type="match status" value="1"/>
</dbReference>
<evidence type="ECO:0000259" key="4">
    <source>
        <dbReference type="Pfam" id="PF13407"/>
    </source>
</evidence>
<dbReference type="RefSeq" id="WP_258905744.1">
    <property type="nucleotide sequence ID" value="NZ_JAUSWC010000003.1"/>
</dbReference>
<feature type="signal peptide" evidence="3">
    <location>
        <begin position="1"/>
        <end position="36"/>
    </location>
</feature>
<feature type="domain" description="Periplasmic binding protein" evidence="4">
    <location>
        <begin position="53"/>
        <end position="296"/>
    </location>
</feature>
<keyword evidence="6" id="KW-1185">Reference proteome</keyword>
<evidence type="ECO:0000256" key="3">
    <source>
        <dbReference type="SAM" id="SignalP"/>
    </source>
</evidence>
<dbReference type="EMBL" id="JAUSWC010000003">
    <property type="protein sequence ID" value="MDQ0486366.1"/>
    <property type="molecule type" value="Genomic_DNA"/>
</dbReference>
<feature type="chain" id="PRO_5047257567" evidence="3">
    <location>
        <begin position="37"/>
        <end position="334"/>
    </location>
</feature>
<keyword evidence="5" id="KW-0762">Sugar transport</keyword>
<evidence type="ECO:0000256" key="1">
    <source>
        <dbReference type="ARBA" id="ARBA00004196"/>
    </source>
</evidence>
<name>A0ABU0KAI1_9ACTN</name>
<dbReference type="SUPFAM" id="SSF53822">
    <property type="entry name" value="Periplasmic binding protein-like I"/>
    <property type="match status" value="1"/>
</dbReference>
<comment type="similarity">
    <text evidence="2">Belongs to the bacterial solute-binding protein 2 family.</text>
</comment>
<evidence type="ECO:0000313" key="6">
    <source>
        <dbReference type="Proteomes" id="UP001236795"/>
    </source>
</evidence>
<dbReference type="PROSITE" id="PS51257">
    <property type="entry name" value="PROKAR_LIPOPROTEIN"/>
    <property type="match status" value="1"/>
</dbReference>
<reference evidence="5 6" key="1">
    <citation type="submission" date="2023-07" db="EMBL/GenBank/DDBJ databases">
        <title>Genomic Encyclopedia of Type Strains, Phase IV (KMG-IV): sequencing the most valuable type-strain genomes for metagenomic binning, comparative biology and taxonomic classification.</title>
        <authorList>
            <person name="Goeker M."/>
        </authorList>
    </citation>
    <scope>NUCLEOTIDE SEQUENCE [LARGE SCALE GENOMIC DNA]</scope>
    <source>
        <strain evidence="5 6">DSM 40573</strain>
    </source>
</reference>
<protein>
    <submittedName>
        <fullName evidence="5">Simple sugar transport system substrate-binding protein</fullName>
    </submittedName>
</protein>
<comment type="subcellular location">
    <subcellularLocation>
        <location evidence="1">Cell envelope</location>
    </subcellularLocation>
</comment>
<evidence type="ECO:0000313" key="5">
    <source>
        <dbReference type="EMBL" id="MDQ0486366.1"/>
    </source>
</evidence>
<gene>
    <name evidence="5" type="ORF">QO019_001198</name>
</gene>
<organism evidence="5 6">
    <name type="scientific">Streptomyces thermodiastaticus</name>
    <dbReference type="NCBI Taxonomy" id="44061"/>
    <lineage>
        <taxon>Bacteria</taxon>
        <taxon>Bacillati</taxon>
        <taxon>Actinomycetota</taxon>
        <taxon>Actinomycetes</taxon>
        <taxon>Kitasatosporales</taxon>
        <taxon>Streptomycetaceae</taxon>
        <taxon>Streptomyces</taxon>
    </lineage>
</organism>
<accession>A0ABU0KAI1</accession>
<proteinExistence type="inferred from homology"/>
<keyword evidence="5" id="KW-0813">Transport</keyword>
<dbReference type="Gene3D" id="3.40.50.2300">
    <property type="match status" value="2"/>
</dbReference>
<dbReference type="PANTHER" id="PTHR30036:SF7">
    <property type="entry name" value="ABC TRANSPORTER PERIPLASMIC-BINDING PROTEIN YPHF"/>
    <property type="match status" value="1"/>
</dbReference>
<sequence length="334" mass="34571">MNTRPPSRRIPRRRTAVLAAAIGLLVAGCSSSGTDAEDGGAGAARGSGGLRVALVTHGSEGDAFWDRVRKGAEAAAAKDGIELTYLSDPDGSGQADLVRRAIRDGVDGIALTLAKPQAMKDPVNEARAADIPVVGLNSGVNAWKKAGLLAFFGQDESLAGRAVGEKLNQLKAKHTLCLVHERGNVGLEARCAGVKKTFRGTSENLYVDGTDEQAVSGILAAKLRQDPSIDQVVTNGADFALLAVDAAAEADSEAQVATFDLNEELVDAVRGGNVRFAVDQQPYLQGYLAVDALWLYRTNGNVSGGGTAPVLTGPAFVTKTEADSVASFAAAGTR</sequence>
<evidence type="ECO:0000256" key="2">
    <source>
        <dbReference type="ARBA" id="ARBA00007639"/>
    </source>
</evidence>
<comment type="caution">
    <text evidence="5">The sequence shown here is derived from an EMBL/GenBank/DDBJ whole genome shotgun (WGS) entry which is preliminary data.</text>
</comment>
<keyword evidence="3" id="KW-0732">Signal</keyword>
<dbReference type="Pfam" id="PF13407">
    <property type="entry name" value="Peripla_BP_4"/>
    <property type="match status" value="1"/>
</dbReference>
<dbReference type="InterPro" id="IPR050555">
    <property type="entry name" value="Bact_Solute-Bind_Prot2"/>
</dbReference>
<dbReference type="InterPro" id="IPR025997">
    <property type="entry name" value="SBP_2_dom"/>
</dbReference>